<dbReference type="InterPro" id="IPR001958">
    <property type="entry name" value="Tet-R_TetA/multi-R_MdtG-like"/>
</dbReference>
<evidence type="ECO:0000313" key="9">
    <source>
        <dbReference type="EMBL" id="CAB4785354.1"/>
    </source>
</evidence>
<evidence type="ECO:0000313" key="8">
    <source>
        <dbReference type="EMBL" id="CAB4603536.1"/>
    </source>
</evidence>
<dbReference type="Pfam" id="PF07690">
    <property type="entry name" value="MFS_1"/>
    <property type="match status" value="1"/>
</dbReference>
<evidence type="ECO:0000256" key="4">
    <source>
        <dbReference type="ARBA" id="ARBA00022989"/>
    </source>
</evidence>
<evidence type="ECO:0000259" key="7">
    <source>
        <dbReference type="PROSITE" id="PS50850"/>
    </source>
</evidence>
<feature type="transmembrane region" description="Helical" evidence="6">
    <location>
        <begin position="365"/>
        <end position="384"/>
    </location>
</feature>
<feature type="transmembrane region" description="Helical" evidence="6">
    <location>
        <begin position="101"/>
        <end position="126"/>
    </location>
</feature>
<evidence type="ECO:0000256" key="5">
    <source>
        <dbReference type="ARBA" id="ARBA00023136"/>
    </source>
</evidence>
<name>A0A6J7DZJ1_9ZZZZ</name>
<proteinExistence type="predicted"/>
<dbReference type="CDD" id="cd17325">
    <property type="entry name" value="MFS_MdtG_SLC18_like"/>
    <property type="match status" value="1"/>
</dbReference>
<feature type="transmembrane region" description="Helical" evidence="6">
    <location>
        <begin position="304"/>
        <end position="326"/>
    </location>
</feature>
<keyword evidence="2" id="KW-0813">Transport</keyword>
<gene>
    <name evidence="8" type="ORF">UFOPK1811_00977</name>
    <name evidence="9" type="ORF">UFOPK2922_01304</name>
    <name evidence="10" type="ORF">UFOPK3306_01081</name>
</gene>
<dbReference type="SUPFAM" id="SSF103473">
    <property type="entry name" value="MFS general substrate transporter"/>
    <property type="match status" value="1"/>
</dbReference>
<keyword evidence="4 6" id="KW-1133">Transmembrane helix</keyword>
<evidence type="ECO:0000256" key="1">
    <source>
        <dbReference type="ARBA" id="ARBA00004141"/>
    </source>
</evidence>
<dbReference type="EMBL" id="CAEZUJ010000040">
    <property type="protein sequence ID" value="CAB4603536.1"/>
    <property type="molecule type" value="Genomic_DNA"/>
</dbReference>
<evidence type="ECO:0000256" key="6">
    <source>
        <dbReference type="SAM" id="Phobius"/>
    </source>
</evidence>
<feature type="transmembrane region" description="Helical" evidence="6">
    <location>
        <begin position="210"/>
        <end position="228"/>
    </location>
</feature>
<dbReference type="EMBL" id="CAEZZS010000082">
    <property type="protein sequence ID" value="CAB4785354.1"/>
    <property type="molecule type" value="Genomic_DNA"/>
</dbReference>
<sequence length="400" mass="41475">MKSPFKDLPREVAVLSSVAFLVAVGFGVIAPAIPLFARSFGVSQAAAGAVISIFAAARFSSGLLCGKMVNSFGERKVLATGLFMVGISSIAAGLADTYLQLIVFRTAGGLGSAMFTVASTSLLLGVVSDDQRGRAQSLYQGGFLFGGITGPLFGGILCAISLRAPFFVYAGGVIAGGIVTLIFLHKSEFESTHGSSASLEQTTIREAIRMHPYQVAVLCAIGTGWAVFGMRNSLIPLFVTEGLGRGPAAIGAGMAAATLMQGLILLPAGRFVDKQGRRKALLIGISVTILGVFVFAFFESFPLFLIGMGISGIGGAFLGSAPAALVGDIIRGRGGKVVALWQMGSDFGMIVGPITLGFIADHASYKAAFLTAALIFLPALIRTINLPETRKSHLPAVYEP</sequence>
<dbReference type="EMBL" id="CAFBLI010000096">
    <property type="protein sequence ID" value="CAB4873699.1"/>
    <property type="molecule type" value="Genomic_DNA"/>
</dbReference>
<reference evidence="10" key="1">
    <citation type="submission" date="2020-05" db="EMBL/GenBank/DDBJ databases">
        <authorList>
            <person name="Chiriac C."/>
            <person name="Salcher M."/>
            <person name="Ghai R."/>
            <person name="Kavagutti S V."/>
        </authorList>
    </citation>
    <scope>NUCLEOTIDE SEQUENCE</scope>
</reference>
<dbReference type="InterPro" id="IPR020846">
    <property type="entry name" value="MFS_dom"/>
</dbReference>
<evidence type="ECO:0000256" key="3">
    <source>
        <dbReference type="ARBA" id="ARBA00022692"/>
    </source>
</evidence>
<keyword evidence="5 6" id="KW-0472">Membrane</keyword>
<comment type="subcellular location">
    <subcellularLocation>
        <location evidence="1">Membrane</location>
        <topology evidence="1">Multi-pass membrane protein</topology>
    </subcellularLocation>
</comment>
<dbReference type="GO" id="GO:0016020">
    <property type="term" value="C:membrane"/>
    <property type="evidence" value="ECO:0007669"/>
    <property type="project" value="UniProtKB-SubCell"/>
</dbReference>
<dbReference type="PRINTS" id="PR01035">
    <property type="entry name" value="TCRTETA"/>
</dbReference>
<feature type="transmembrane region" description="Helical" evidence="6">
    <location>
        <begin position="338"/>
        <end position="359"/>
    </location>
</feature>
<feature type="transmembrane region" description="Helical" evidence="6">
    <location>
        <begin position="280"/>
        <end position="298"/>
    </location>
</feature>
<dbReference type="AlphaFoldDB" id="A0A6J7DZJ1"/>
<feature type="transmembrane region" description="Helical" evidence="6">
    <location>
        <begin position="166"/>
        <end position="184"/>
    </location>
</feature>
<evidence type="ECO:0000313" key="10">
    <source>
        <dbReference type="EMBL" id="CAB4873699.1"/>
    </source>
</evidence>
<dbReference type="InterPro" id="IPR050930">
    <property type="entry name" value="MFS_Vesicular_Transporter"/>
</dbReference>
<dbReference type="Gene3D" id="1.20.1250.20">
    <property type="entry name" value="MFS general substrate transporter like domains"/>
    <property type="match status" value="2"/>
</dbReference>
<feature type="transmembrane region" description="Helical" evidence="6">
    <location>
        <begin position="248"/>
        <end position="268"/>
    </location>
</feature>
<evidence type="ECO:0000256" key="2">
    <source>
        <dbReference type="ARBA" id="ARBA00022448"/>
    </source>
</evidence>
<dbReference type="InterPro" id="IPR036259">
    <property type="entry name" value="MFS_trans_sf"/>
</dbReference>
<keyword evidence="3 6" id="KW-0812">Transmembrane</keyword>
<dbReference type="GO" id="GO:0022857">
    <property type="term" value="F:transmembrane transporter activity"/>
    <property type="evidence" value="ECO:0007669"/>
    <property type="project" value="InterPro"/>
</dbReference>
<dbReference type="InterPro" id="IPR011701">
    <property type="entry name" value="MFS"/>
</dbReference>
<dbReference type="PROSITE" id="PS50850">
    <property type="entry name" value="MFS"/>
    <property type="match status" value="1"/>
</dbReference>
<organism evidence="10">
    <name type="scientific">freshwater metagenome</name>
    <dbReference type="NCBI Taxonomy" id="449393"/>
    <lineage>
        <taxon>unclassified sequences</taxon>
        <taxon>metagenomes</taxon>
        <taxon>ecological metagenomes</taxon>
    </lineage>
</organism>
<accession>A0A6J7DZJ1</accession>
<feature type="domain" description="Major facilitator superfamily (MFS) profile" evidence="7">
    <location>
        <begin position="11"/>
        <end position="390"/>
    </location>
</feature>
<feature type="transmembrane region" description="Helical" evidence="6">
    <location>
        <begin position="138"/>
        <end position="160"/>
    </location>
</feature>
<protein>
    <submittedName>
        <fullName evidence="10">Unannotated protein</fullName>
    </submittedName>
</protein>
<dbReference type="PANTHER" id="PTHR23506:SF23">
    <property type="entry name" value="GH10249P"/>
    <property type="match status" value="1"/>
</dbReference>
<feature type="transmembrane region" description="Helical" evidence="6">
    <location>
        <begin position="77"/>
        <end position="95"/>
    </location>
</feature>
<feature type="transmembrane region" description="Helical" evidence="6">
    <location>
        <begin position="45"/>
        <end position="65"/>
    </location>
</feature>
<feature type="transmembrane region" description="Helical" evidence="6">
    <location>
        <begin position="12"/>
        <end position="33"/>
    </location>
</feature>
<dbReference type="PANTHER" id="PTHR23506">
    <property type="entry name" value="GH10249P"/>
    <property type="match status" value="1"/>
</dbReference>